<evidence type="ECO:0000313" key="5">
    <source>
        <dbReference type="EMBL" id="CAB4607048.1"/>
    </source>
</evidence>
<dbReference type="EMBL" id="CAEZUP010000028">
    <property type="protein sequence ID" value="CAB4607048.1"/>
    <property type="molecule type" value="Genomic_DNA"/>
</dbReference>
<dbReference type="EC" id="4.2.1.96" evidence="3"/>
<proteinExistence type="inferred from homology"/>
<name>A0A6J6HEA1_9ZZZZ</name>
<dbReference type="AlphaFoldDB" id="A0A6J6HEA1"/>
<keyword evidence="4" id="KW-0456">Lyase</keyword>
<dbReference type="InterPro" id="IPR036428">
    <property type="entry name" value="PCD_sf"/>
</dbReference>
<dbReference type="HAMAP" id="MF_00434">
    <property type="entry name" value="Pterin_4_alpha"/>
    <property type="match status" value="1"/>
</dbReference>
<comment type="similarity">
    <text evidence="2">Belongs to the pterin-4-alpha-carbinolamine dehydratase family.</text>
</comment>
<dbReference type="InterPro" id="IPR001533">
    <property type="entry name" value="Pterin_deHydtase"/>
</dbReference>
<reference evidence="5" key="1">
    <citation type="submission" date="2020-05" db="EMBL/GenBank/DDBJ databases">
        <authorList>
            <person name="Chiriac C."/>
            <person name="Salcher M."/>
            <person name="Ghai R."/>
            <person name="Kavagutti S V."/>
        </authorList>
    </citation>
    <scope>NUCLEOTIDE SEQUENCE</scope>
</reference>
<dbReference type="Pfam" id="PF01329">
    <property type="entry name" value="Pterin_4a"/>
    <property type="match status" value="1"/>
</dbReference>
<dbReference type="NCBIfam" id="NF002017">
    <property type="entry name" value="PRK00823.1-2"/>
    <property type="match status" value="1"/>
</dbReference>
<evidence type="ECO:0000256" key="4">
    <source>
        <dbReference type="ARBA" id="ARBA00023239"/>
    </source>
</evidence>
<sequence>MSPRAKALGSDEITGRLSEVPQWSVLDNRLHREIRFGDFSEAFAFMTRVALEAEKLDHHPDWSNSWNLVVIDITSHDAGGITGTCFSLASAIDGFVDR</sequence>
<accession>A0A6J6HEA1</accession>
<evidence type="ECO:0000256" key="2">
    <source>
        <dbReference type="ARBA" id="ARBA00006472"/>
    </source>
</evidence>
<evidence type="ECO:0000256" key="1">
    <source>
        <dbReference type="ARBA" id="ARBA00001554"/>
    </source>
</evidence>
<dbReference type="Gene3D" id="3.30.1360.20">
    <property type="entry name" value="Transcriptional coactivator/pterin dehydratase"/>
    <property type="match status" value="1"/>
</dbReference>
<dbReference type="GO" id="GO:0008124">
    <property type="term" value="F:4-alpha-hydroxytetrahydrobiopterin dehydratase activity"/>
    <property type="evidence" value="ECO:0007669"/>
    <property type="project" value="UniProtKB-EC"/>
</dbReference>
<organism evidence="5">
    <name type="scientific">freshwater metagenome</name>
    <dbReference type="NCBI Taxonomy" id="449393"/>
    <lineage>
        <taxon>unclassified sequences</taxon>
        <taxon>metagenomes</taxon>
        <taxon>ecological metagenomes</taxon>
    </lineage>
</organism>
<dbReference type="GO" id="GO:0006729">
    <property type="term" value="P:tetrahydrobiopterin biosynthetic process"/>
    <property type="evidence" value="ECO:0007669"/>
    <property type="project" value="InterPro"/>
</dbReference>
<dbReference type="SUPFAM" id="SSF55248">
    <property type="entry name" value="PCD-like"/>
    <property type="match status" value="1"/>
</dbReference>
<dbReference type="PANTHER" id="PTHR12599:SF0">
    <property type="entry name" value="PTERIN-4-ALPHA-CARBINOLAMINE DEHYDRATASE"/>
    <property type="match status" value="1"/>
</dbReference>
<evidence type="ECO:0000256" key="3">
    <source>
        <dbReference type="ARBA" id="ARBA00013252"/>
    </source>
</evidence>
<protein>
    <recommendedName>
        <fullName evidence="3">4a-hydroxytetrahydrobiopterin dehydratase</fullName>
        <ecNumber evidence="3">4.2.1.96</ecNumber>
    </recommendedName>
</protein>
<comment type="catalytic activity">
    <reaction evidence="1">
        <text>(4aS,6R)-4a-hydroxy-L-erythro-5,6,7,8-tetrahydrobiopterin = (6R)-L-erythro-6,7-dihydrobiopterin + H2O</text>
        <dbReference type="Rhea" id="RHEA:11920"/>
        <dbReference type="ChEBI" id="CHEBI:15377"/>
        <dbReference type="ChEBI" id="CHEBI:15642"/>
        <dbReference type="ChEBI" id="CHEBI:43120"/>
        <dbReference type="EC" id="4.2.1.96"/>
    </reaction>
</comment>
<dbReference type="PANTHER" id="PTHR12599">
    <property type="entry name" value="PTERIN-4-ALPHA-CARBINOLAMINE DEHYDRATASE"/>
    <property type="match status" value="1"/>
</dbReference>
<gene>
    <name evidence="5" type="ORF">UFOPK1835_00844</name>
</gene>